<evidence type="ECO:0000313" key="2">
    <source>
        <dbReference type="EMBL" id="KAK7757861.1"/>
    </source>
</evidence>
<sequence length="453" mass="50758">MAGRLHSPAVANFVLLGTEEPAAEILEATYKELIRIEGRYVIELRGNPPNTFIHIETGSQQETRNLLDRARELANELTSDDSSSSSIFLQEPLATEMEKFRITLSIQSSGARPKLDCPLGQTQKRDESGDFVTNLTRIACQGLKKVARQQYGVTLRVHLGQFVLQSYPRGQLSFEHKQFKAMVDNPRTSGRLETEVVDENMVRGILRNIQQGNGPLLPLDNQTLSPADVMPDHYFEANWENGRFQAEIVPITRDSKGKNPATEGSHNINRVKAFRGNSSLPELSITVLNLGRKFDWDMEVSQVNNAVNTNTTAIDQFLASAIVRMQGHTFDSFPKISLMRNDPVGRALKNIAVKSIYRYRWKATDYMVAIAINRRWASMATMGRPPKVDFSITMYGEHWDQLSQGSTLAAGNIWGDQLDLLFNDGDDAMATGEDRTRQFVGIVQELQGVLEKA</sequence>
<dbReference type="AlphaFoldDB" id="A0AAN9V256"/>
<protein>
    <recommendedName>
        <fullName evidence="1">DUF7905 domain-containing protein</fullName>
    </recommendedName>
</protein>
<feature type="domain" description="DUF7905" evidence="1">
    <location>
        <begin position="135"/>
        <end position="411"/>
    </location>
</feature>
<gene>
    <name evidence="2" type="ORF">SLS62_000239</name>
</gene>
<evidence type="ECO:0000313" key="3">
    <source>
        <dbReference type="Proteomes" id="UP001320420"/>
    </source>
</evidence>
<proteinExistence type="predicted"/>
<dbReference type="Pfam" id="PF25482">
    <property type="entry name" value="DUF7905"/>
    <property type="match status" value="1"/>
</dbReference>
<accession>A0AAN9V256</accession>
<dbReference type="EMBL" id="JAKJXP020000001">
    <property type="protein sequence ID" value="KAK7757861.1"/>
    <property type="molecule type" value="Genomic_DNA"/>
</dbReference>
<keyword evidence="3" id="KW-1185">Reference proteome</keyword>
<comment type="caution">
    <text evidence="2">The sequence shown here is derived from an EMBL/GenBank/DDBJ whole genome shotgun (WGS) entry which is preliminary data.</text>
</comment>
<dbReference type="Proteomes" id="UP001320420">
    <property type="component" value="Unassembled WGS sequence"/>
</dbReference>
<name>A0AAN9V256_9PEZI</name>
<organism evidence="2 3">
    <name type="scientific">Diatrype stigma</name>
    <dbReference type="NCBI Taxonomy" id="117547"/>
    <lineage>
        <taxon>Eukaryota</taxon>
        <taxon>Fungi</taxon>
        <taxon>Dikarya</taxon>
        <taxon>Ascomycota</taxon>
        <taxon>Pezizomycotina</taxon>
        <taxon>Sordariomycetes</taxon>
        <taxon>Xylariomycetidae</taxon>
        <taxon>Xylariales</taxon>
        <taxon>Diatrypaceae</taxon>
        <taxon>Diatrype</taxon>
    </lineage>
</organism>
<evidence type="ECO:0000259" key="1">
    <source>
        <dbReference type="Pfam" id="PF25482"/>
    </source>
</evidence>
<dbReference type="InterPro" id="IPR057227">
    <property type="entry name" value="DUF7905"/>
</dbReference>
<reference evidence="2 3" key="1">
    <citation type="submission" date="2024-02" db="EMBL/GenBank/DDBJ databases">
        <title>De novo assembly and annotation of 12 fungi associated with fruit tree decline syndrome in Ontario, Canada.</title>
        <authorList>
            <person name="Sulman M."/>
            <person name="Ellouze W."/>
            <person name="Ilyukhin E."/>
        </authorList>
    </citation>
    <scope>NUCLEOTIDE SEQUENCE [LARGE SCALE GENOMIC DNA]</scope>
    <source>
        <strain evidence="2 3">M11/M66-122</strain>
    </source>
</reference>